<evidence type="ECO:0000256" key="1">
    <source>
        <dbReference type="SAM" id="MobiDB-lite"/>
    </source>
</evidence>
<proteinExistence type="predicted"/>
<organism evidence="2 3">
    <name type="scientific">Wickerhamomyces pijperi</name>
    <name type="common">Yeast</name>
    <name type="synonym">Pichia pijperi</name>
    <dbReference type="NCBI Taxonomy" id="599730"/>
    <lineage>
        <taxon>Eukaryota</taxon>
        <taxon>Fungi</taxon>
        <taxon>Dikarya</taxon>
        <taxon>Ascomycota</taxon>
        <taxon>Saccharomycotina</taxon>
        <taxon>Saccharomycetes</taxon>
        <taxon>Phaffomycetales</taxon>
        <taxon>Wickerhamomycetaceae</taxon>
        <taxon>Wickerhamomyces</taxon>
    </lineage>
</organism>
<protein>
    <submittedName>
        <fullName evidence="2">Uncharacterized protein</fullName>
    </submittedName>
</protein>
<reference evidence="2" key="2">
    <citation type="submission" date="2021-01" db="EMBL/GenBank/DDBJ databases">
        <authorList>
            <person name="Schikora-Tamarit M.A."/>
        </authorList>
    </citation>
    <scope>NUCLEOTIDE SEQUENCE</scope>
    <source>
        <strain evidence="2">CBS2887</strain>
    </source>
</reference>
<gene>
    <name evidence="2" type="ORF">WICPIJ_000049</name>
</gene>
<name>A0A9P8QHY4_WICPI</name>
<feature type="region of interest" description="Disordered" evidence="1">
    <location>
        <begin position="76"/>
        <end position="116"/>
    </location>
</feature>
<comment type="caution">
    <text evidence="2">The sequence shown here is derived from an EMBL/GenBank/DDBJ whole genome shotgun (WGS) entry which is preliminary data.</text>
</comment>
<sequence>MKDPATGATIGIQKTVMEKIVMALPLCLFPKRSANVAGTTTNGAAPMAPEKALQIKMVCKFSAVATPKLKIVNPKMEKTKTGLRPYNSDNGAHTTGPKAKPNTYNDTPRMATVLPT</sequence>
<reference evidence="2" key="1">
    <citation type="journal article" date="2021" name="Open Biol.">
        <title>Shared evolutionary footprints suggest mitochondrial oxidative damage underlies multiple complex I losses in fungi.</title>
        <authorList>
            <person name="Schikora-Tamarit M.A."/>
            <person name="Marcet-Houben M."/>
            <person name="Nosek J."/>
            <person name="Gabaldon T."/>
        </authorList>
    </citation>
    <scope>NUCLEOTIDE SEQUENCE</scope>
    <source>
        <strain evidence="2">CBS2887</strain>
    </source>
</reference>
<evidence type="ECO:0000313" key="3">
    <source>
        <dbReference type="Proteomes" id="UP000774326"/>
    </source>
</evidence>
<dbReference type="Proteomes" id="UP000774326">
    <property type="component" value="Unassembled WGS sequence"/>
</dbReference>
<dbReference type="EMBL" id="JAEUBG010000019">
    <property type="protein sequence ID" value="KAH3688990.1"/>
    <property type="molecule type" value="Genomic_DNA"/>
</dbReference>
<keyword evidence="3" id="KW-1185">Reference proteome</keyword>
<accession>A0A9P8QHY4</accession>
<evidence type="ECO:0000313" key="2">
    <source>
        <dbReference type="EMBL" id="KAH3688990.1"/>
    </source>
</evidence>
<dbReference type="AlphaFoldDB" id="A0A9P8QHY4"/>